<organism evidence="2 3">
    <name type="scientific">Gordonia bronchialis (strain ATCC 25592 / DSM 43247 / BCRC 13721 / JCM 3198 / KCTC 3076 / NBRC 16047 / NCTC 10667)</name>
    <name type="common">Rhodococcus bronchialis</name>
    <dbReference type="NCBI Taxonomy" id="526226"/>
    <lineage>
        <taxon>Bacteria</taxon>
        <taxon>Bacillati</taxon>
        <taxon>Actinomycetota</taxon>
        <taxon>Actinomycetes</taxon>
        <taxon>Mycobacteriales</taxon>
        <taxon>Gordoniaceae</taxon>
        <taxon>Gordonia</taxon>
    </lineage>
</organism>
<dbReference type="EMBL" id="CP001802">
    <property type="protein sequence ID" value="ACY21962.1"/>
    <property type="molecule type" value="Genomic_DNA"/>
</dbReference>
<dbReference type="Pfam" id="PF02585">
    <property type="entry name" value="PIG-L"/>
    <property type="match status" value="1"/>
</dbReference>
<dbReference type="RefSeq" id="WP_012834484.1">
    <property type="nucleotide sequence ID" value="NC_013441.1"/>
</dbReference>
<dbReference type="Proteomes" id="UP000001219">
    <property type="component" value="Chromosome"/>
</dbReference>
<name>D0L8X1_GORB4</name>
<dbReference type="InterPro" id="IPR003737">
    <property type="entry name" value="GlcNAc_PI_deacetylase-related"/>
</dbReference>
<dbReference type="InterPro" id="IPR024078">
    <property type="entry name" value="LmbE-like_dom_sf"/>
</dbReference>
<evidence type="ECO:0000256" key="1">
    <source>
        <dbReference type="ARBA" id="ARBA00022833"/>
    </source>
</evidence>
<dbReference type="AlphaFoldDB" id="D0L8X1"/>
<evidence type="ECO:0000313" key="2">
    <source>
        <dbReference type="EMBL" id="ACY21962.1"/>
    </source>
</evidence>
<accession>D0L8X1</accession>
<dbReference type="SUPFAM" id="SSF102588">
    <property type="entry name" value="LmbE-like"/>
    <property type="match status" value="1"/>
</dbReference>
<gene>
    <name evidence="2" type="ordered locus">Gbro_2744</name>
</gene>
<reference evidence="3" key="1">
    <citation type="submission" date="2009-10" db="EMBL/GenBank/DDBJ databases">
        <title>The complete chromosome of Gordonia bronchialis DSM 43247.</title>
        <authorList>
            <consortium name="US DOE Joint Genome Institute (JGI-PGF)"/>
            <person name="Lucas S."/>
            <person name="Copeland A."/>
            <person name="Lapidus A."/>
            <person name="Glavina del Rio T."/>
            <person name="Dalin E."/>
            <person name="Tice H."/>
            <person name="Bruce D."/>
            <person name="Goodwin L."/>
            <person name="Pitluck S."/>
            <person name="Kyrpides N."/>
            <person name="Mavromatis K."/>
            <person name="Ivanova N."/>
            <person name="Ovchinnikova G."/>
            <person name="Saunders E."/>
            <person name="Brettin T."/>
            <person name="Detter J.C."/>
            <person name="Han C."/>
            <person name="Larimer F."/>
            <person name="Land M."/>
            <person name="Hauser L."/>
            <person name="Markowitz V."/>
            <person name="Cheng J.-F."/>
            <person name="Hugenholtz P."/>
            <person name="Woyke T."/>
            <person name="Wu D."/>
            <person name="Jando M."/>
            <person name="Schneider S."/>
            <person name="Goeker M."/>
            <person name="Klenk H.-P."/>
            <person name="Eisen J.A."/>
        </authorList>
    </citation>
    <scope>NUCLEOTIDE SEQUENCE [LARGE SCALE GENOMIC DNA]</scope>
    <source>
        <strain evidence="3">ATCC 25592 / DSM 43247 / BCRC 13721 / JCM 3198 / KCTC 3076 / NBRC 16047 / NCTC 10667</strain>
    </source>
</reference>
<proteinExistence type="predicted"/>
<protein>
    <submittedName>
        <fullName evidence="2">LmbE family protein</fullName>
    </submittedName>
</protein>
<dbReference type="STRING" id="526226.Gbro_2744"/>
<evidence type="ECO:0000313" key="3">
    <source>
        <dbReference type="Proteomes" id="UP000001219"/>
    </source>
</evidence>
<dbReference type="GO" id="GO:0016811">
    <property type="term" value="F:hydrolase activity, acting on carbon-nitrogen (but not peptide) bonds, in linear amides"/>
    <property type="evidence" value="ECO:0007669"/>
    <property type="project" value="TreeGrafter"/>
</dbReference>
<dbReference type="GO" id="GO:0016137">
    <property type="term" value="P:glycoside metabolic process"/>
    <property type="evidence" value="ECO:0007669"/>
    <property type="project" value="UniProtKB-ARBA"/>
</dbReference>
<dbReference type="PANTHER" id="PTHR12993">
    <property type="entry name" value="N-ACETYLGLUCOSAMINYL-PHOSPHATIDYLINOSITOL DE-N-ACETYLASE-RELATED"/>
    <property type="match status" value="1"/>
</dbReference>
<sequence length="253" mass="27840">MGTPRLLFVHAHPDDESMWTGGLIARHLQAGGELDLVMCTWAESTPRANELLDAITALGVTRSPILLGYADDRVPDSAPGGPRFCAAPFDEQVRELSAHIRTLHPDIIVTYDAFGIYGHPDHVHAHRLACAAADAAACRSLYLDAGDPWQVKSLYFATIPEWMIDELAPVLFAAVPREHLPGTADDAIDLRLDVTEFLTQKSAAINCHRSEIDRSRTISMFMSLPDDLRFRLLGSENYQRRDLVPGGCDLVVG</sequence>
<keyword evidence="1" id="KW-0862">Zinc</keyword>
<reference evidence="2 3" key="2">
    <citation type="journal article" date="2010" name="Stand. Genomic Sci.">
        <title>Complete genome sequence of Gordonia bronchialis type strain (3410).</title>
        <authorList>
            <person name="Ivanova N."/>
            <person name="Sikorski J."/>
            <person name="Jando M."/>
            <person name="Lapidus A."/>
            <person name="Nolan M."/>
            <person name="Lucas S."/>
            <person name="Del Rio T.G."/>
            <person name="Tice H."/>
            <person name="Copeland A."/>
            <person name="Cheng J.F."/>
            <person name="Chen F."/>
            <person name="Bruce D."/>
            <person name="Goodwin L."/>
            <person name="Pitluck S."/>
            <person name="Mavromatis K."/>
            <person name="Ovchinnikova G."/>
            <person name="Pati A."/>
            <person name="Chen A."/>
            <person name="Palaniappan K."/>
            <person name="Land M."/>
            <person name="Hauser L."/>
            <person name="Chang Y.J."/>
            <person name="Jeffries C.D."/>
            <person name="Chain P."/>
            <person name="Saunders E."/>
            <person name="Han C."/>
            <person name="Detter J.C."/>
            <person name="Brettin T."/>
            <person name="Rohde M."/>
            <person name="Goker M."/>
            <person name="Bristow J."/>
            <person name="Eisen J.A."/>
            <person name="Markowitz V."/>
            <person name="Hugenholtz P."/>
            <person name="Klenk H.P."/>
            <person name="Kyrpides N.C."/>
        </authorList>
    </citation>
    <scope>NUCLEOTIDE SEQUENCE [LARGE SCALE GENOMIC DNA]</scope>
    <source>
        <strain evidence="3">ATCC 25592 / DSM 43247 / BCRC 13721 / JCM 3198 / KCTC 3076 / NBRC 16047 / NCTC 10667</strain>
    </source>
</reference>
<dbReference type="PANTHER" id="PTHR12993:SF26">
    <property type="entry name" value="1D-MYO-INOSITOL 2-ACETAMIDO-2-DEOXY-ALPHA-D-GLUCOPYRANOSIDE DEACETYLASE"/>
    <property type="match status" value="1"/>
</dbReference>
<keyword evidence="3" id="KW-1185">Reference proteome</keyword>
<dbReference type="OrthoDB" id="158614at2"/>
<dbReference type="Gene3D" id="3.40.50.10320">
    <property type="entry name" value="LmbE-like"/>
    <property type="match status" value="1"/>
</dbReference>
<dbReference type="HOGENOM" id="CLU_049311_2_1_11"/>
<dbReference type="eggNOG" id="COG2120">
    <property type="taxonomic scope" value="Bacteria"/>
</dbReference>
<dbReference type="KEGG" id="gbr:Gbro_2744"/>